<evidence type="ECO:0000313" key="7">
    <source>
        <dbReference type="EMBL" id="CAD8098447.1"/>
    </source>
</evidence>
<reference evidence="7" key="1">
    <citation type="submission" date="2021-01" db="EMBL/GenBank/DDBJ databases">
        <authorList>
            <consortium name="Genoscope - CEA"/>
            <person name="William W."/>
        </authorList>
    </citation>
    <scope>NUCLEOTIDE SEQUENCE</scope>
</reference>
<keyword evidence="8" id="KW-1185">Reference proteome</keyword>
<dbReference type="InterPro" id="IPR001313">
    <property type="entry name" value="Pumilio_RNA-bd_rpt"/>
</dbReference>
<dbReference type="Proteomes" id="UP000692954">
    <property type="component" value="Unassembled WGS sequence"/>
</dbReference>
<dbReference type="AlphaFoldDB" id="A0A8S1P5Z5"/>
<feature type="coiled-coil region" evidence="4">
    <location>
        <begin position="322"/>
        <end position="367"/>
    </location>
</feature>
<evidence type="ECO:0000313" key="8">
    <source>
        <dbReference type="Proteomes" id="UP000692954"/>
    </source>
</evidence>
<evidence type="ECO:0000259" key="6">
    <source>
        <dbReference type="Pfam" id="PF08144"/>
    </source>
</evidence>
<dbReference type="InterPro" id="IPR012959">
    <property type="entry name" value="CPL_dom"/>
</dbReference>
<dbReference type="GO" id="GO:0003729">
    <property type="term" value="F:mRNA binding"/>
    <property type="evidence" value="ECO:0007669"/>
    <property type="project" value="TreeGrafter"/>
</dbReference>
<keyword evidence="1" id="KW-0677">Repeat</keyword>
<dbReference type="GO" id="GO:0006417">
    <property type="term" value="P:regulation of translation"/>
    <property type="evidence" value="ECO:0007669"/>
    <property type="project" value="TreeGrafter"/>
</dbReference>
<evidence type="ECO:0000256" key="5">
    <source>
        <dbReference type="SAM" id="MobiDB-lite"/>
    </source>
</evidence>
<accession>A0A8S1P5Z5</accession>
<comment type="caution">
    <text evidence="7">The sequence shown here is derived from an EMBL/GenBank/DDBJ whole genome shotgun (WGS) entry which is preliminary data.</text>
</comment>
<keyword evidence="4" id="KW-0175">Coiled coil</keyword>
<dbReference type="PANTHER" id="PTHR13389:SF0">
    <property type="entry name" value="PUMILIO HOMOLOG 3"/>
    <property type="match status" value="1"/>
</dbReference>
<evidence type="ECO:0000256" key="4">
    <source>
        <dbReference type="SAM" id="Coils"/>
    </source>
</evidence>
<proteinExistence type="predicted"/>
<dbReference type="Pfam" id="PF08144">
    <property type="entry name" value="CPL"/>
    <property type="match status" value="1"/>
</dbReference>
<protein>
    <recommendedName>
        <fullName evidence="6">CPL domain-containing protein</fullName>
    </recommendedName>
</protein>
<dbReference type="OrthoDB" id="310624at2759"/>
<feature type="repeat" description="Pumilio" evidence="3">
    <location>
        <begin position="78"/>
        <end position="113"/>
    </location>
</feature>
<evidence type="ECO:0000256" key="2">
    <source>
        <dbReference type="ARBA" id="ARBA00022884"/>
    </source>
</evidence>
<keyword evidence="2" id="KW-0694">RNA-binding</keyword>
<feature type="region of interest" description="Disordered" evidence="5">
    <location>
        <begin position="1"/>
        <end position="22"/>
    </location>
</feature>
<dbReference type="GO" id="GO:0005730">
    <property type="term" value="C:nucleolus"/>
    <property type="evidence" value="ECO:0007669"/>
    <property type="project" value="TreeGrafter"/>
</dbReference>
<sequence>MGKKRIVEENQNEEPEEVQEVKAKVENKKQKKIAKNQNKISKDVDFISFLKEDIRFLIQHRNQENEQKQQKAEEVYSKIEGILYQIAQTKIGGRTIQLVIKCADQNVRKQIFQKLLNDKQFGELLQSKYGHYIGITMVRNMLPEFRNQFFEILLRNVNQYVAQGDASIVLDRFLTREATTQQVNKVKALFQNHSEKIDNLAMKIIEKGIHNHLLSLQILKIALPKLVPEERQKVIEYFQQLENLDYLRHKDGISIFCAILNKKLFKKYINIYVIISRTYKQQYLNNYLNYKNYIRNIYECDLSKKKGCQIQNFKFIKLLFQIKKLQNQYMGKKRIVEENQNEEPEEVQEVKAKVENKKQKKIAKNQNKISKDVDFISFLKEDIRFLIQHRNQENEQKQQKAEEVYSKIEGILYQIAQTKIGGRTIQLVIKCADQNVRKQIFQKLLNDKQFGELLQSKYGHYIGITMVRNMLPEFRNQFFEILLRNVNQYVAQGDASIVLDRFLTREATTQQVNKVKALFQNHSEKIDNLAMKIIEKGIHNHLLSLQILKIALPKLVPEERQKVIEYFQQLENLDYLRHKDGISIFCAILNVTDKKERKNFLKNIQTYMQQSQEHLHRNSQFYLALQKVIFTYDDTKQVNKSILQEILPEWLNSVHVFKIIQSIYQPKLRDDLKFDNIGLSNTISLKDDEIRIKELQDYCFDSILNSLQQSETSILVESNINQFICYFIQYIIKYSQVQALDFIKTQIKQLLYFKVDTIFSREFEQNENYWILTQPEAQRIAKCLIQQQQIAENEFKVIIDNYCQKIQSLLIQNLKVTLISKAIYLLLALIENTNLKDQVLQDVKKNKKWIDKLEKTQSLQILYKYI</sequence>
<gene>
    <name evidence="7" type="ORF">PSON_ATCC_30995.1.T0700123</name>
</gene>
<dbReference type="SMART" id="SM00025">
    <property type="entry name" value="Pumilio"/>
    <property type="match status" value="4"/>
</dbReference>
<evidence type="ECO:0000256" key="3">
    <source>
        <dbReference type="PROSITE-ProRule" id="PRU00317"/>
    </source>
</evidence>
<feature type="domain" description="CPL" evidence="6">
    <location>
        <begin position="678"/>
        <end position="789"/>
    </location>
</feature>
<dbReference type="PANTHER" id="PTHR13389">
    <property type="entry name" value="PUMILIO HOMOLOG 3"/>
    <property type="match status" value="1"/>
</dbReference>
<name>A0A8S1P5Z5_9CILI</name>
<evidence type="ECO:0000256" key="1">
    <source>
        <dbReference type="ARBA" id="ARBA00022737"/>
    </source>
</evidence>
<dbReference type="PROSITE" id="PS50302">
    <property type="entry name" value="PUM"/>
    <property type="match status" value="2"/>
</dbReference>
<feature type="repeat" description="Pumilio" evidence="3">
    <location>
        <begin position="407"/>
        <end position="442"/>
    </location>
</feature>
<dbReference type="InterPro" id="IPR040059">
    <property type="entry name" value="PUM3"/>
</dbReference>
<organism evidence="7 8">
    <name type="scientific">Paramecium sonneborni</name>
    <dbReference type="NCBI Taxonomy" id="65129"/>
    <lineage>
        <taxon>Eukaryota</taxon>
        <taxon>Sar</taxon>
        <taxon>Alveolata</taxon>
        <taxon>Ciliophora</taxon>
        <taxon>Intramacronucleata</taxon>
        <taxon>Oligohymenophorea</taxon>
        <taxon>Peniculida</taxon>
        <taxon>Parameciidae</taxon>
        <taxon>Paramecium</taxon>
    </lineage>
</organism>
<dbReference type="EMBL" id="CAJJDN010000070">
    <property type="protein sequence ID" value="CAD8098447.1"/>
    <property type="molecule type" value="Genomic_DNA"/>
</dbReference>